<dbReference type="Gene3D" id="1.10.10.10">
    <property type="entry name" value="Winged helix-like DNA-binding domain superfamily/Winged helix DNA-binding domain"/>
    <property type="match status" value="1"/>
</dbReference>
<evidence type="ECO:0000256" key="3">
    <source>
        <dbReference type="ARBA" id="ARBA00023125"/>
    </source>
</evidence>
<comment type="caution">
    <text evidence="6">The sequence shown here is derived from an EMBL/GenBank/DDBJ whole genome shotgun (WGS) entry which is preliminary data.</text>
</comment>
<evidence type="ECO:0000313" key="8">
    <source>
        <dbReference type="Proteomes" id="UP001339962"/>
    </source>
</evidence>
<dbReference type="InterPro" id="IPR005650">
    <property type="entry name" value="BlaI_family"/>
</dbReference>
<keyword evidence="4" id="KW-0804">Transcription</keyword>
<dbReference type="InterPro" id="IPR036388">
    <property type="entry name" value="WH-like_DNA-bd_sf"/>
</dbReference>
<dbReference type="Pfam" id="PF03965">
    <property type="entry name" value="Penicillinase_R"/>
    <property type="match status" value="1"/>
</dbReference>
<keyword evidence="3" id="KW-0238">DNA-binding</keyword>
<evidence type="ECO:0000256" key="4">
    <source>
        <dbReference type="ARBA" id="ARBA00023163"/>
    </source>
</evidence>
<name>A0ABD5IV72_9BACL</name>
<dbReference type="Proteomes" id="UP001339962">
    <property type="component" value="Unassembled WGS sequence"/>
</dbReference>
<keyword evidence="7" id="KW-1185">Reference proteome</keyword>
<reference evidence="6 8" key="2">
    <citation type="submission" date="2023-03" db="EMBL/GenBank/DDBJ databases">
        <title>Bacillus Genome Sequencing.</title>
        <authorList>
            <person name="Dunlap C."/>
        </authorList>
    </citation>
    <scope>NUCLEOTIDE SEQUENCE [LARGE SCALE GENOMIC DNA]</scope>
    <source>
        <strain evidence="6 8">NRS-38</strain>
    </source>
</reference>
<dbReference type="SUPFAM" id="SSF46785">
    <property type="entry name" value="Winged helix' DNA-binding domain"/>
    <property type="match status" value="1"/>
</dbReference>
<evidence type="ECO:0000313" key="6">
    <source>
        <dbReference type="EMBL" id="MED5052215.1"/>
    </source>
</evidence>
<protein>
    <submittedName>
        <fullName evidence="6">BlaI/MecI/CopY family transcriptional regulator</fullName>
    </submittedName>
</protein>
<dbReference type="AlphaFoldDB" id="A0ABD5IV72"/>
<dbReference type="EMBL" id="JAQOTG010000008">
    <property type="protein sequence ID" value="MDE8564237.1"/>
    <property type="molecule type" value="Genomic_DNA"/>
</dbReference>
<organism evidence="6 8">
    <name type="scientific">Anoxybacteroides rupiense</name>
    <dbReference type="NCBI Taxonomy" id="311460"/>
    <lineage>
        <taxon>Bacteria</taxon>
        <taxon>Bacillati</taxon>
        <taxon>Bacillota</taxon>
        <taxon>Bacilli</taxon>
        <taxon>Bacillales</taxon>
        <taxon>Anoxybacillaceae</taxon>
        <taxon>Anoxybacteroides</taxon>
    </lineage>
</organism>
<sequence>MKINHFKMNEEGLKRFFGALESQVMNYIWTAGEVTAKDVQQHICREKPISINAVMTVMNRLADKGHLRKEMRGRIAYFTSIQTKEQFLSEQTKSVAYGLIEEFGGLAVAHMVDAIRDLDPSLLEKLKEKLNESKRGKNE</sequence>
<dbReference type="GO" id="GO:0003677">
    <property type="term" value="F:DNA binding"/>
    <property type="evidence" value="ECO:0007669"/>
    <property type="project" value="UniProtKB-KW"/>
</dbReference>
<dbReference type="Proteomes" id="UP001213979">
    <property type="component" value="Unassembled WGS sequence"/>
</dbReference>
<keyword evidence="2" id="KW-0805">Transcription regulation</keyword>
<gene>
    <name evidence="6" type="ORF">P9850_10160</name>
    <name evidence="5" type="ORF">PNH38_10075</name>
</gene>
<proteinExistence type="inferred from homology"/>
<evidence type="ECO:0000256" key="2">
    <source>
        <dbReference type="ARBA" id="ARBA00023015"/>
    </source>
</evidence>
<dbReference type="EMBL" id="JARTLI010000017">
    <property type="protein sequence ID" value="MED5052215.1"/>
    <property type="molecule type" value="Genomic_DNA"/>
</dbReference>
<comment type="similarity">
    <text evidence="1">Belongs to the BlaI transcriptional regulatory family.</text>
</comment>
<reference evidence="5 7" key="1">
    <citation type="submission" date="2023-01" db="EMBL/GenBank/DDBJ databases">
        <title>Genome-based reclassification of Anoxybacillus geothermalis as a later heterotypic synonym of Anoxybacillus rupiensis.</title>
        <authorList>
            <person name="Inan Bektas K."/>
            <person name="Canakci S."/>
            <person name="Belduz A.A."/>
            <person name="Guler H.H."/>
        </authorList>
    </citation>
    <scope>NUCLEOTIDE SEQUENCE [LARGE SCALE GENOMIC DNA]</scope>
    <source>
        <strain evidence="5 7">DSM 17127</strain>
    </source>
</reference>
<evidence type="ECO:0000313" key="5">
    <source>
        <dbReference type="EMBL" id="MDE8564237.1"/>
    </source>
</evidence>
<accession>A0ABD5IV72</accession>
<evidence type="ECO:0000256" key="1">
    <source>
        <dbReference type="ARBA" id="ARBA00011046"/>
    </source>
</evidence>
<dbReference type="RefSeq" id="WP_066147952.1">
    <property type="nucleotide sequence ID" value="NZ_JACIDF010000004.1"/>
</dbReference>
<dbReference type="PIRSF" id="PIRSF019455">
    <property type="entry name" value="CopR_AtkY"/>
    <property type="match status" value="1"/>
</dbReference>
<dbReference type="InterPro" id="IPR036390">
    <property type="entry name" value="WH_DNA-bd_sf"/>
</dbReference>
<evidence type="ECO:0000313" key="7">
    <source>
        <dbReference type="Proteomes" id="UP001213979"/>
    </source>
</evidence>